<reference evidence="4" key="1">
    <citation type="submission" date="2023-07" db="EMBL/GenBank/DDBJ databases">
        <title>A draft genome of Kazachstania heterogenica Y-27499.</title>
        <authorList>
            <person name="Donic C."/>
            <person name="Kralova J.S."/>
            <person name="Fidel L."/>
            <person name="Ben-Dor S."/>
            <person name="Jung S."/>
        </authorList>
    </citation>
    <scope>NUCLEOTIDE SEQUENCE [LARGE SCALE GENOMIC DNA]</scope>
    <source>
        <strain evidence="4">Y27499</strain>
    </source>
</reference>
<dbReference type="GO" id="GO:0030479">
    <property type="term" value="C:actin cortical patch"/>
    <property type="evidence" value="ECO:0007669"/>
    <property type="project" value="TreeGrafter"/>
</dbReference>
<accession>A0AAN8A8S3</accession>
<sequence length="547" mass="63540">MIIDGDISPNEIQYDKDELIRFWNSMEELLDYNQISKSETADNSVANSCLVNFLKISTDKYKDLINSDKDIYRLSLILTESQIFTKYKDFCISKLLSLLNIDLLELNMKFIISYILLFEIKKNLNSVELILKYQGFTVIYNTLYTQFAYLSKYDITANTGANSKGKVEFTEIDAGIINEMKQICTVLMDIMYQIFKYCKCSISNVQIVDDFFVHFLISTIRSDTLDDLFNNSEFKLLLAINEQYIMYSREFNIENKILKYVINNNYSTNKTFSELLLLTFNRSEDPSLQIMMCKLLYLIFSNKSNKIAEDFFYLNDLNVLVDVLIRELHDISDQNEFLRNTFLRVLIPLLKNTELNKTHYRKQDLIQLLNYLCVFDNICSNGNITSEHKLTVRLAFKCLKEVSWLNSIDSINKKIDEQNISSKRAFSMSSMSMNTPTIINRRQTDDSEMFSTSSSNSVSSDSLHNNNNNSNDNKGYTYRNTSSQLENNNQFYNMLSDISAESLWERKNKPIPPPPPPRLRKSTLTTSTANTNSNTNNNNTDYSRNVN</sequence>
<comment type="caution">
    <text evidence="3">The sequence shown here is derived from an EMBL/GenBank/DDBJ whole genome shotgun (WGS) entry which is preliminary data.</text>
</comment>
<organism evidence="3 4">
    <name type="scientific">Arxiozyma heterogenica</name>
    <dbReference type="NCBI Taxonomy" id="278026"/>
    <lineage>
        <taxon>Eukaryota</taxon>
        <taxon>Fungi</taxon>
        <taxon>Dikarya</taxon>
        <taxon>Ascomycota</taxon>
        <taxon>Saccharomycotina</taxon>
        <taxon>Saccharomycetes</taxon>
        <taxon>Saccharomycetales</taxon>
        <taxon>Saccharomycetaceae</taxon>
        <taxon>Arxiozyma</taxon>
    </lineage>
</organism>
<dbReference type="PANTHER" id="PTHR13357:SF1">
    <property type="entry name" value="NCK-INTERACTING PROTEIN WITH SH3 DOMAIN"/>
    <property type="match status" value="1"/>
</dbReference>
<feature type="compositionally biased region" description="Low complexity" evidence="1">
    <location>
        <begin position="522"/>
        <end position="540"/>
    </location>
</feature>
<feature type="domain" description="SPIN90/Ldb17 leucine-rich" evidence="2">
    <location>
        <begin position="226"/>
        <end position="365"/>
    </location>
</feature>
<feature type="region of interest" description="Disordered" evidence="1">
    <location>
        <begin position="506"/>
        <end position="547"/>
    </location>
</feature>
<gene>
    <name evidence="3" type="ORF">RI543_002479</name>
</gene>
<dbReference type="GO" id="GO:0006897">
    <property type="term" value="P:endocytosis"/>
    <property type="evidence" value="ECO:0007669"/>
    <property type="project" value="TreeGrafter"/>
</dbReference>
<evidence type="ECO:0000313" key="3">
    <source>
        <dbReference type="EMBL" id="KAK5779940.1"/>
    </source>
</evidence>
<protein>
    <recommendedName>
        <fullName evidence="2">SPIN90/Ldb17 leucine-rich domain-containing protein</fullName>
    </recommendedName>
</protein>
<dbReference type="Proteomes" id="UP001306508">
    <property type="component" value="Unassembled WGS sequence"/>
</dbReference>
<dbReference type="EMBL" id="JAWIZZ010000045">
    <property type="protein sequence ID" value="KAK5779940.1"/>
    <property type="molecule type" value="Genomic_DNA"/>
</dbReference>
<dbReference type="GO" id="GO:0071933">
    <property type="term" value="F:Arp2/3 complex binding"/>
    <property type="evidence" value="ECO:0007669"/>
    <property type="project" value="TreeGrafter"/>
</dbReference>
<dbReference type="PANTHER" id="PTHR13357">
    <property type="entry name" value="SH3 ADAPTER PROTEIN SPIN90 NCK INTERACTING PROTEIN WITH SH3 DOMAIN"/>
    <property type="match status" value="1"/>
</dbReference>
<feature type="compositionally biased region" description="Low complexity" evidence="1">
    <location>
        <begin position="449"/>
        <end position="473"/>
    </location>
</feature>
<evidence type="ECO:0000256" key="1">
    <source>
        <dbReference type="SAM" id="MobiDB-lite"/>
    </source>
</evidence>
<dbReference type="Pfam" id="PF09431">
    <property type="entry name" value="SPIN90_LRD"/>
    <property type="match status" value="1"/>
</dbReference>
<evidence type="ECO:0000259" key="2">
    <source>
        <dbReference type="Pfam" id="PF09431"/>
    </source>
</evidence>
<dbReference type="AlphaFoldDB" id="A0AAN8A8S3"/>
<dbReference type="GO" id="GO:0000147">
    <property type="term" value="P:actin cortical patch assembly"/>
    <property type="evidence" value="ECO:0007669"/>
    <property type="project" value="TreeGrafter"/>
</dbReference>
<dbReference type="GO" id="GO:0051666">
    <property type="term" value="P:actin cortical patch localization"/>
    <property type="evidence" value="ECO:0007669"/>
    <property type="project" value="TreeGrafter"/>
</dbReference>
<proteinExistence type="predicted"/>
<keyword evidence="4" id="KW-1185">Reference proteome</keyword>
<feature type="region of interest" description="Disordered" evidence="1">
    <location>
        <begin position="446"/>
        <end position="481"/>
    </location>
</feature>
<dbReference type="InterPro" id="IPR030125">
    <property type="entry name" value="SPIN90/Ldb17"/>
</dbReference>
<evidence type="ECO:0000313" key="4">
    <source>
        <dbReference type="Proteomes" id="UP001306508"/>
    </source>
</evidence>
<dbReference type="InterPro" id="IPR018556">
    <property type="entry name" value="SPIN90/Ldb17_LRD"/>
</dbReference>
<name>A0AAN8A8S3_9SACH</name>